<feature type="transmembrane region" description="Helical" evidence="5">
    <location>
        <begin position="185"/>
        <end position="209"/>
    </location>
</feature>
<feature type="transmembrane region" description="Helical" evidence="5">
    <location>
        <begin position="40"/>
        <end position="61"/>
    </location>
</feature>
<evidence type="ECO:0000313" key="7">
    <source>
        <dbReference type="Proteomes" id="UP000230750"/>
    </source>
</evidence>
<dbReference type="InterPro" id="IPR036259">
    <property type="entry name" value="MFS_trans_sf"/>
</dbReference>
<dbReference type="InterPro" id="IPR005828">
    <property type="entry name" value="MFS_sugar_transport-like"/>
</dbReference>
<dbReference type="SUPFAM" id="SSF103473">
    <property type="entry name" value="MFS general substrate transporter"/>
    <property type="match status" value="1"/>
</dbReference>
<comment type="caution">
    <text evidence="6">The sequence shown here is derived from an EMBL/GenBank/DDBJ whole genome shotgun (WGS) entry which is preliminary data.</text>
</comment>
<evidence type="ECO:0000313" key="6">
    <source>
        <dbReference type="EMBL" id="PIK61626.1"/>
    </source>
</evidence>
<sequence length="335" mass="38697">MIMTLLRHVRIGRVYAWGFCITQSLVFAITMLFANNFWTYTVMRMLMAMSNYALWIIPFVYITEIVGYSKRMFVGLLVEFFWAGAYLTITLLSWILKDWMYVQIAVIGIHIISYPILFLVPESPRWLLARGNFKKAEEILTVIARRNGKEMPPNYKSELMDEAKLREQELQSKVKPIDLYRNRTMLLWTCILLVVWFGHGMTYFGLTFMSGELGFPFYPSFFIQAAVEVPAYVFCIILLSYVGRRNPTSFFTTMAGVACLVSVVCRVWSEFLGNYISDRRNNITVGISPVTLVATLPNGLLWTTNNRRRRLVMLLPETRGTMLPETIEEAVALGR</sequence>
<feature type="transmembrane region" description="Helical" evidence="5">
    <location>
        <begin position="101"/>
        <end position="120"/>
    </location>
</feature>
<name>A0A2G8LMY9_STIJA</name>
<evidence type="ECO:0000256" key="3">
    <source>
        <dbReference type="ARBA" id="ARBA00022989"/>
    </source>
</evidence>
<evidence type="ECO:0000256" key="5">
    <source>
        <dbReference type="SAM" id="Phobius"/>
    </source>
</evidence>
<feature type="transmembrane region" description="Helical" evidence="5">
    <location>
        <begin position="12"/>
        <end position="34"/>
    </location>
</feature>
<dbReference type="EMBL" id="MRZV01000028">
    <property type="protein sequence ID" value="PIK61626.1"/>
    <property type="molecule type" value="Genomic_DNA"/>
</dbReference>
<comment type="subcellular location">
    <subcellularLocation>
        <location evidence="1">Membrane</location>
        <topology evidence="1">Multi-pass membrane protein</topology>
    </subcellularLocation>
</comment>
<dbReference type="AlphaFoldDB" id="A0A2G8LMY9"/>
<protein>
    <submittedName>
        <fullName evidence="6">Putative organic cation transporter protein</fullName>
    </submittedName>
</protein>
<evidence type="ECO:0000256" key="2">
    <source>
        <dbReference type="ARBA" id="ARBA00022692"/>
    </source>
</evidence>
<keyword evidence="7" id="KW-1185">Reference proteome</keyword>
<feature type="transmembrane region" description="Helical" evidence="5">
    <location>
        <begin position="221"/>
        <end position="242"/>
    </location>
</feature>
<keyword evidence="4 5" id="KW-0472">Membrane</keyword>
<feature type="transmembrane region" description="Helical" evidence="5">
    <location>
        <begin position="249"/>
        <end position="269"/>
    </location>
</feature>
<organism evidence="6 7">
    <name type="scientific">Stichopus japonicus</name>
    <name type="common">Sea cucumber</name>
    <dbReference type="NCBI Taxonomy" id="307972"/>
    <lineage>
        <taxon>Eukaryota</taxon>
        <taxon>Metazoa</taxon>
        <taxon>Echinodermata</taxon>
        <taxon>Eleutherozoa</taxon>
        <taxon>Echinozoa</taxon>
        <taxon>Holothuroidea</taxon>
        <taxon>Aspidochirotacea</taxon>
        <taxon>Aspidochirotida</taxon>
        <taxon>Stichopodidae</taxon>
        <taxon>Apostichopus</taxon>
    </lineage>
</organism>
<dbReference type="Proteomes" id="UP000230750">
    <property type="component" value="Unassembled WGS sequence"/>
</dbReference>
<dbReference type="OrthoDB" id="2544694at2759"/>
<dbReference type="GO" id="GO:0016020">
    <property type="term" value="C:membrane"/>
    <property type="evidence" value="ECO:0007669"/>
    <property type="project" value="UniProtKB-SubCell"/>
</dbReference>
<feature type="transmembrane region" description="Helical" evidence="5">
    <location>
        <begin position="73"/>
        <end position="95"/>
    </location>
</feature>
<proteinExistence type="predicted"/>
<keyword evidence="3 5" id="KW-1133">Transmembrane helix</keyword>
<evidence type="ECO:0000256" key="4">
    <source>
        <dbReference type="ARBA" id="ARBA00023136"/>
    </source>
</evidence>
<gene>
    <name evidence="6" type="ORF">BSL78_01444</name>
</gene>
<feature type="transmembrane region" description="Helical" evidence="5">
    <location>
        <begin position="281"/>
        <end position="303"/>
    </location>
</feature>
<dbReference type="GO" id="GO:0022857">
    <property type="term" value="F:transmembrane transporter activity"/>
    <property type="evidence" value="ECO:0007669"/>
    <property type="project" value="InterPro"/>
</dbReference>
<evidence type="ECO:0000256" key="1">
    <source>
        <dbReference type="ARBA" id="ARBA00004141"/>
    </source>
</evidence>
<reference evidence="6 7" key="1">
    <citation type="journal article" date="2017" name="PLoS Biol.">
        <title>The sea cucumber genome provides insights into morphological evolution and visceral regeneration.</title>
        <authorList>
            <person name="Zhang X."/>
            <person name="Sun L."/>
            <person name="Yuan J."/>
            <person name="Sun Y."/>
            <person name="Gao Y."/>
            <person name="Zhang L."/>
            <person name="Li S."/>
            <person name="Dai H."/>
            <person name="Hamel J.F."/>
            <person name="Liu C."/>
            <person name="Yu Y."/>
            <person name="Liu S."/>
            <person name="Lin W."/>
            <person name="Guo K."/>
            <person name="Jin S."/>
            <person name="Xu P."/>
            <person name="Storey K.B."/>
            <person name="Huan P."/>
            <person name="Zhang T."/>
            <person name="Zhou Y."/>
            <person name="Zhang J."/>
            <person name="Lin C."/>
            <person name="Li X."/>
            <person name="Xing L."/>
            <person name="Huo D."/>
            <person name="Sun M."/>
            <person name="Wang L."/>
            <person name="Mercier A."/>
            <person name="Li F."/>
            <person name="Yang H."/>
            <person name="Xiang J."/>
        </authorList>
    </citation>
    <scope>NUCLEOTIDE SEQUENCE [LARGE SCALE GENOMIC DNA]</scope>
    <source>
        <strain evidence="6">Shaxun</strain>
        <tissue evidence="6">Muscle</tissue>
    </source>
</reference>
<accession>A0A2G8LMY9</accession>
<dbReference type="STRING" id="307972.A0A2G8LMY9"/>
<dbReference type="Gene3D" id="1.20.1250.20">
    <property type="entry name" value="MFS general substrate transporter like domains"/>
    <property type="match status" value="1"/>
</dbReference>
<dbReference type="Pfam" id="PF00083">
    <property type="entry name" value="Sugar_tr"/>
    <property type="match status" value="1"/>
</dbReference>
<keyword evidence="2 5" id="KW-0812">Transmembrane</keyword>
<dbReference type="PANTHER" id="PTHR24064">
    <property type="entry name" value="SOLUTE CARRIER FAMILY 22 MEMBER"/>
    <property type="match status" value="1"/>
</dbReference>